<dbReference type="eggNOG" id="COG2815">
    <property type="taxonomic scope" value="Bacteria"/>
</dbReference>
<dbReference type="Gene3D" id="3.30.10.20">
    <property type="match status" value="3"/>
</dbReference>
<feature type="domain" description="PASTA" evidence="3">
    <location>
        <begin position="275"/>
        <end position="344"/>
    </location>
</feature>
<reference evidence="5" key="1">
    <citation type="submission" date="2012-03" db="EMBL/GenBank/DDBJ databases">
        <title>Complete sequence of chromosome of Deinococcus peraridilitoris DSM 19664.</title>
        <authorList>
            <person name="Lucas S."/>
            <person name="Copeland A."/>
            <person name="Lapidus A."/>
            <person name="Glavina del Rio T."/>
            <person name="Dalin E."/>
            <person name="Tice H."/>
            <person name="Bruce D."/>
            <person name="Goodwin L."/>
            <person name="Pitluck S."/>
            <person name="Peters L."/>
            <person name="Mikhailova N."/>
            <person name="Lu M."/>
            <person name="Kyrpides N."/>
            <person name="Mavromatis K."/>
            <person name="Ivanova N."/>
            <person name="Brettin T."/>
            <person name="Detter J.C."/>
            <person name="Han C."/>
            <person name="Larimer F."/>
            <person name="Land M."/>
            <person name="Hauser L."/>
            <person name="Markowitz V."/>
            <person name="Cheng J.-F."/>
            <person name="Hugenholtz P."/>
            <person name="Woyke T."/>
            <person name="Wu D."/>
            <person name="Pukall R."/>
            <person name="Steenblock K."/>
            <person name="Brambilla E."/>
            <person name="Klenk H.-P."/>
            <person name="Eisen J.A."/>
        </authorList>
    </citation>
    <scope>NUCLEOTIDE SEQUENCE [LARGE SCALE GENOMIC DNA]</scope>
    <source>
        <strain evidence="5">DSM 19664 / LMG 22246 / CIP 109416 / KR-200</strain>
    </source>
</reference>
<evidence type="ECO:0000256" key="2">
    <source>
        <dbReference type="SAM" id="Phobius"/>
    </source>
</evidence>
<name>L0A5S8_DEIPD</name>
<keyword evidence="2" id="KW-1133">Transmembrane helix</keyword>
<dbReference type="Proteomes" id="UP000010467">
    <property type="component" value="Chromosome"/>
</dbReference>
<protein>
    <recommendedName>
        <fullName evidence="3">PASTA domain-containing protein</fullName>
    </recommendedName>
</protein>
<dbReference type="PROSITE" id="PS51178">
    <property type="entry name" value="PASTA"/>
    <property type="match status" value="3"/>
</dbReference>
<feature type="region of interest" description="Disordered" evidence="1">
    <location>
        <begin position="427"/>
        <end position="493"/>
    </location>
</feature>
<evidence type="ECO:0000259" key="3">
    <source>
        <dbReference type="PROSITE" id="PS51178"/>
    </source>
</evidence>
<keyword evidence="5" id="KW-1185">Reference proteome</keyword>
<dbReference type="KEGG" id="dpd:Deipe_2914"/>
<dbReference type="OrthoDB" id="54740at2"/>
<accession>L0A5S8</accession>
<keyword evidence="2" id="KW-0812">Transmembrane</keyword>
<dbReference type="SMART" id="SM00740">
    <property type="entry name" value="PASTA"/>
    <property type="match status" value="3"/>
</dbReference>
<gene>
    <name evidence="4" type="ordered locus">Deipe_2914</name>
</gene>
<sequence>MARIDGKYEELRELERSGAETLLEVTTVPTAAEPGTTQGELLRLGWFDVSTPSARADFHRYRSALKVLAPLGLIDVVARPGAYYSLWRPLEGTPLGDLLQAPSRDPDTVDAVRELAAALSEQGYALSDAEIVVREGKPHIARLAPVNRTPEEAAALNAQTLQTLAGGRLRRRSRPKARRRLTILGILPGLLCLAGAAYLAPRAAQIYLNPPVHSVPDVMGQEPQSAAKTLVEQGYRVAFADGESDSEKLGSVIGQSPKQGSSLNAGRLVTLTVNNPPPLTVPKVEELTLAQARAALNEVRLRVGAVLTVDGGATDTPKGRVIAQVPEAGATIARGQQVRLLVSGGVTPQQTWLPDLRGLSAEDARDLVRKAGLVVTKFETQTSGAPENSVLAQSPAPYQKVGVGTAVVLTIARAPVANPVEAVPSLPLAPAPAQPEPVQPEPPAPEPPAALPDEPALPQPSPEPSPAEQTPPAQASPPPPVNAPGEGSAAETAAKRTVQISYTFPADLPSGNVEIFVRDADGERVVLGAQPTATVAGNRAEGPVEVRGEARFSVRVDGQEIDSFIR</sequence>
<evidence type="ECO:0000313" key="5">
    <source>
        <dbReference type="Proteomes" id="UP000010467"/>
    </source>
</evidence>
<dbReference type="RefSeq" id="WP_015236677.1">
    <property type="nucleotide sequence ID" value="NC_019793.1"/>
</dbReference>
<feature type="transmembrane region" description="Helical" evidence="2">
    <location>
        <begin position="181"/>
        <end position="200"/>
    </location>
</feature>
<dbReference type="EMBL" id="CP003382">
    <property type="protein sequence ID" value="AFZ68375.1"/>
    <property type="molecule type" value="Genomic_DNA"/>
</dbReference>
<dbReference type="Pfam" id="PF03793">
    <property type="entry name" value="PASTA"/>
    <property type="match status" value="3"/>
</dbReference>
<dbReference type="CDD" id="cd06577">
    <property type="entry name" value="PASTA_pknB"/>
    <property type="match status" value="3"/>
</dbReference>
<feature type="domain" description="PASTA" evidence="3">
    <location>
        <begin position="209"/>
        <end position="274"/>
    </location>
</feature>
<proteinExistence type="predicted"/>
<feature type="domain" description="PASTA" evidence="3">
    <location>
        <begin position="347"/>
        <end position="413"/>
    </location>
</feature>
<dbReference type="HOGENOM" id="CLU_486380_0_0_0"/>
<dbReference type="AlphaFoldDB" id="L0A5S8"/>
<dbReference type="InterPro" id="IPR005543">
    <property type="entry name" value="PASTA_dom"/>
</dbReference>
<keyword evidence="2" id="KW-0472">Membrane</keyword>
<evidence type="ECO:0000256" key="1">
    <source>
        <dbReference type="SAM" id="MobiDB-lite"/>
    </source>
</evidence>
<dbReference type="STRING" id="937777.Deipe_2914"/>
<evidence type="ECO:0000313" key="4">
    <source>
        <dbReference type="EMBL" id="AFZ68375.1"/>
    </source>
</evidence>
<organism evidence="4 5">
    <name type="scientific">Deinococcus peraridilitoris (strain DSM 19664 / LMG 22246 / CIP 109416 / KR-200)</name>
    <dbReference type="NCBI Taxonomy" id="937777"/>
    <lineage>
        <taxon>Bacteria</taxon>
        <taxon>Thermotogati</taxon>
        <taxon>Deinococcota</taxon>
        <taxon>Deinococci</taxon>
        <taxon>Deinococcales</taxon>
        <taxon>Deinococcaceae</taxon>
        <taxon>Deinococcus</taxon>
    </lineage>
</organism>
<dbReference type="PATRIC" id="fig|937777.3.peg.2932"/>
<feature type="compositionally biased region" description="Pro residues" evidence="1">
    <location>
        <begin position="427"/>
        <end position="465"/>
    </location>
</feature>